<sequence>MNDPTPGSVDLPVPEGKIFPRNLTARAAHVVRGNPSGSRPESGVDNCFPGLEFDQRNLEKAFFPGLTVDFHHSSGSRVLAVTGGIAAAQGITDADLDAGTPQDPRPLYLWAVCGRTTVDQEEQDAPVFHATERTGLELWRRVHDLLPGRVAVVLGRTPGSTSPGAFWVPDGGLNRWRTDDRSEVQRDEAGVLEVAILVADRARYLDPDGVIDPEVYQPGDLTRSLCAPWQYDFRECGCYYWAASKPDISNSSDGVHRNLNFQRRDRTTQPPEPDIPTIRGRGAKELDHPALIANWNVLPVVLNGREDDSMELPDWSGLQPMTRAKVIRELERLAGVEHALCLEYLYAHYSLDAPPVFDPAVHDPATPEGARVRKIYAAAAEVFSVAVDEMRHLRWVNEMLGTLGRPLRLQPPRPDTVIQLQTGRRFELKPLTPEQLDWFIAVERPSAVTADPQGIDGMYVKLHETIVRCPELFPEADRLAHLVKLIIDEGNDHYRRFTAVKEHLADLSPDDYLRPLRTEPDTPLDRQLVELSALNYTMLLGALEATLKRGDTAGGVLIEQARRTMYNLHELNHLLASRGVAPRFTALPPAPLPAGDQASASASAPAPAPVPTSAPVPAGAPDPEPDGGRTVLAAARASGPVRQSINALAVDGVRAMMTRHQADTEALIAAFSLR</sequence>
<dbReference type="EMBL" id="CP029189">
    <property type="protein sequence ID" value="QES58170.1"/>
    <property type="molecule type" value="Genomic_DNA"/>
</dbReference>
<proteinExistence type="predicted"/>
<dbReference type="InterPro" id="IPR041173">
    <property type="entry name" value="LodA_C"/>
</dbReference>
<dbReference type="Pfam" id="PF18417">
    <property type="entry name" value="LodA_C"/>
    <property type="match status" value="1"/>
</dbReference>
<evidence type="ECO:0000259" key="2">
    <source>
        <dbReference type="Pfam" id="PF12902"/>
    </source>
</evidence>
<accession>A0A5P2DUF9</accession>
<organism evidence="4 5">
    <name type="scientific">Streptomyces venezuelae</name>
    <dbReference type="NCBI Taxonomy" id="54571"/>
    <lineage>
        <taxon>Bacteria</taxon>
        <taxon>Bacillati</taxon>
        <taxon>Actinomycetota</taxon>
        <taxon>Actinomycetes</taxon>
        <taxon>Kitasatosporales</taxon>
        <taxon>Streptomycetaceae</taxon>
        <taxon>Streptomyces</taxon>
    </lineage>
</organism>
<dbReference type="InterPro" id="IPR026820">
    <property type="entry name" value="VioB/RebD_dom"/>
</dbReference>
<evidence type="ECO:0000313" key="4">
    <source>
        <dbReference type="EMBL" id="QES58170.1"/>
    </source>
</evidence>
<feature type="region of interest" description="Disordered" evidence="1">
    <location>
        <begin position="591"/>
        <end position="636"/>
    </location>
</feature>
<dbReference type="Gene3D" id="1.20.1260.10">
    <property type="match status" value="1"/>
</dbReference>
<feature type="domain" description="L-lysine epsilon oxidase C-terminal" evidence="3">
    <location>
        <begin position="213"/>
        <end position="249"/>
    </location>
</feature>
<dbReference type="RefSeq" id="WP_150261081.1">
    <property type="nucleotide sequence ID" value="NZ_CP029189.1"/>
</dbReference>
<evidence type="ECO:0000313" key="5">
    <source>
        <dbReference type="Proteomes" id="UP000324101"/>
    </source>
</evidence>
<gene>
    <name evidence="4" type="ORF">DEJ51_31840</name>
</gene>
<feature type="domain" description="Iminophenyl-pyruvate dimer synthase" evidence="2">
    <location>
        <begin position="335"/>
        <end position="448"/>
    </location>
</feature>
<dbReference type="Proteomes" id="UP000324101">
    <property type="component" value="Chromosome"/>
</dbReference>
<evidence type="ECO:0000256" key="1">
    <source>
        <dbReference type="SAM" id="MobiDB-lite"/>
    </source>
</evidence>
<feature type="compositionally biased region" description="Pro residues" evidence="1">
    <location>
        <begin position="606"/>
        <end position="622"/>
    </location>
</feature>
<dbReference type="InterPro" id="IPR012347">
    <property type="entry name" value="Ferritin-like"/>
</dbReference>
<protein>
    <submittedName>
        <fullName evidence="4">Uncharacterized protein</fullName>
    </submittedName>
</protein>
<dbReference type="AlphaFoldDB" id="A0A5P2DUF9"/>
<dbReference type="OrthoDB" id="8212190at2"/>
<reference evidence="4 5" key="1">
    <citation type="submission" date="2018-05" db="EMBL/GenBank/DDBJ databases">
        <title>Streptomyces venezuelae.</title>
        <authorList>
            <person name="Kim W."/>
            <person name="Lee N."/>
            <person name="Cho B.-K."/>
        </authorList>
    </citation>
    <scope>NUCLEOTIDE SEQUENCE [LARGE SCALE GENOMIC DNA]</scope>
    <source>
        <strain evidence="4 5">ATCC 21018</strain>
    </source>
</reference>
<feature type="compositionally biased region" description="Low complexity" evidence="1">
    <location>
        <begin position="593"/>
        <end position="605"/>
    </location>
</feature>
<name>A0A5P2DUF9_STRVZ</name>
<evidence type="ECO:0000259" key="3">
    <source>
        <dbReference type="Pfam" id="PF18417"/>
    </source>
</evidence>
<dbReference type="Pfam" id="PF12902">
    <property type="entry name" value="Ferritin-like"/>
    <property type="match status" value="1"/>
</dbReference>